<organism evidence="1 2">
    <name type="scientific">Pseudomonas lundensis</name>
    <dbReference type="NCBI Taxonomy" id="86185"/>
    <lineage>
        <taxon>Bacteria</taxon>
        <taxon>Pseudomonadati</taxon>
        <taxon>Pseudomonadota</taxon>
        <taxon>Gammaproteobacteria</taxon>
        <taxon>Pseudomonadales</taxon>
        <taxon>Pseudomonadaceae</taxon>
        <taxon>Pseudomonas</taxon>
    </lineage>
</organism>
<dbReference type="RefSeq" id="WP_212556002.1">
    <property type="nucleotide sequence ID" value="NZ_NQKI01000090.1"/>
</dbReference>
<evidence type="ECO:0000313" key="2">
    <source>
        <dbReference type="Proteomes" id="UP000215788"/>
    </source>
</evidence>
<comment type="caution">
    <text evidence="1">The sequence shown here is derived from an EMBL/GenBank/DDBJ whole genome shotgun (WGS) entry which is preliminary data.</text>
</comment>
<name>A0A266N425_9PSED</name>
<gene>
    <name evidence="1" type="ORF">CJF39_22550</name>
</gene>
<sequence length="84" mass="9282">VAVLAMVHLVAVYRLTGCPLVLGKIKLLKRGVLRYDGQDIPFLCQFTHKKGATRAPKPSPKPKEKQGDGVYLVTEHLMPMASVR</sequence>
<dbReference type="AlphaFoldDB" id="A0A266N425"/>
<proteinExistence type="predicted"/>
<dbReference type="Proteomes" id="UP000215788">
    <property type="component" value="Unassembled WGS sequence"/>
</dbReference>
<feature type="non-terminal residue" evidence="1">
    <location>
        <position position="1"/>
    </location>
</feature>
<reference evidence="1 2" key="1">
    <citation type="submission" date="2017-08" db="EMBL/GenBank/DDBJ databases">
        <title>Genomic and metabolic characterisation of spoilage-associated Pseudomonas species.</title>
        <authorList>
            <person name="Stanborough T."/>
            <person name="Fegan N."/>
            <person name="Powell S.M."/>
            <person name="Singh T."/>
            <person name="Tamplin M.L."/>
            <person name="Chandry P.S."/>
        </authorList>
    </citation>
    <scope>NUCLEOTIDE SEQUENCE [LARGE SCALE GENOMIC DNA]</scope>
    <source>
        <strain evidence="1 2">L1802</strain>
    </source>
</reference>
<accession>A0A266N425</accession>
<evidence type="ECO:0000313" key="1">
    <source>
        <dbReference type="EMBL" id="OZY57251.1"/>
    </source>
</evidence>
<dbReference type="EMBL" id="NQKI01000090">
    <property type="protein sequence ID" value="OZY57251.1"/>
    <property type="molecule type" value="Genomic_DNA"/>
</dbReference>
<protein>
    <submittedName>
        <fullName evidence="1">Uncharacterized protein</fullName>
    </submittedName>
</protein>